<dbReference type="SUPFAM" id="SSF53756">
    <property type="entry name" value="UDP-Glycosyltransferase/glycogen phosphorylase"/>
    <property type="match status" value="1"/>
</dbReference>
<sequence length="367" mass="42955">MRTGAVKYLKELGWDVIVVMPNYDTKEFKIEDDIWQIPFKGKHIQKLASLFERVGIYEDYLDKWLDYVLKYLKNKISKEDMIFATSGGELGMIKLGSLLQEKIECKFVVNFRDPLNYGYMNGLRRDKKPHIGRIKTHEKYIQNANLIITSSKYYADTLKRQFSNLADKIHNNYFGYIKEIDLSQYKKQLSDKLRIAYAGMMSSTQKPELLYEAYKKLNSSDVELYFIGNRKNYKPLQNIDDNNVYFIDFLPHEEFLKFMCENIDVGFVSLVNDYYGACVPSKIYEYINLGLPMLGVLPNGDGKEMINDMGFGLACSYNDICKLSENIKEMLDDKILREYKINVLDKKVEFSMEKKIKEVEILLKEIS</sequence>
<dbReference type="EMBL" id="CP053840">
    <property type="protein sequence ID" value="QKF66491.1"/>
    <property type="molecule type" value="Genomic_DNA"/>
</dbReference>
<dbReference type="Pfam" id="PF00534">
    <property type="entry name" value="Glycos_transf_1"/>
    <property type="match status" value="1"/>
</dbReference>
<evidence type="ECO:0000313" key="3">
    <source>
        <dbReference type="Proteomes" id="UP000503482"/>
    </source>
</evidence>
<dbReference type="Proteomes" id="UP000503482">
    <property type="component" value="Chromosome"/>
</dbReference>
<organism evidence="2 3">
    <name type="scientific">Arcobacter venerupis</name>
    <dbReference type="NCBI Taxonomy" id="1054033"/>
    <lineage>
        <taxon>Bacteria</taxon>
        <taxon>Pseudomonadati</taxon>
        <taxon>Campylobacterota</taxon>
        <taxon>Epsilonproteobacteria</taxon>
        <taxon>Campylobacterales</taxon>
        <taxon>Arcobacteraceae</taxon>
        <taxon>Arcobacter</taxon>
    </lineage>
</organism>
<feature type="domain" description="Glycosyl transferase family 1" evidence="1">
    <location>
        <begin position="190"/>
        <end position="339"/>
    </location>
</feature>
<gene>
    <name evidence="2" type="ORF">AVENP_0932</name>
</gene>
<dbReference type="Gene3D" id="3.40.50.2000">
    <property type="entry name" value="Glycogen Phosphorylase B"/>
    <property type="match status" value="2"/>
</dbReference>
<protein>
    <submittedName>
        <fullName evidence="2">Glycosyltransferase, family 1</fullName>
    </submittedName>
</protein>
<accession>A0AAE7E4A0</accession>
<name>A0AAE7E4A0_9BACT</name>
<dbReference type="PANTHER" id="PTHR12526">
    <property type="entry name" value="GLYCOSYLTRANSFERASE"/>
    <property type="match status" value="1"/>
</dbReference>
<evidence type="ECO:0000259" key="1">
    <source>
        <dbReference type="Pfam" id="PF00534"/>
    </source>
</evidence>
<dbReference type="InterPro" id="IPR001296">
    <property type="entry name" value="Glyco_trans_1"/>
</dbReference>
<dbReference type="AlphaFoldDB" id="A0AAE7E4A0"/>
<evidence type="ECO:0000313" key="2">
    <source>
        <dbReference type="EMBL" id="QKF66491.1"/>
    </source>
</evidence>
<dbReference type="GO" id="GO:0016757">
    <property type="term" value="F:glycosyltransferase activity"/>
    <property type="evidence" value="ECO:0007669"/>
    <property type="project" value="InterPro"/>
</dbReference>
<dbReference type="PANTHER" id="PTHR12526:SF630">
    <property type="entry name" value="GLYCOSYLTRANSFERASE"/>
    <property type="match status" value="1"/>
</dbReference>
<keyword evidence="3" id="KW-1185">Reference proteome</keyword>
<reference evidence="2 3" key="1">
    <citation type="submission" date="2020-05" db="EMBL/GenBank/DDBJ databases">
        <title>Complete genome sequencing of Campylobacter and Arcobacter type strains.</title>
        <authorList>
            <person name="Miller W.G."/>
            <person name="Yee E."/>
        </authorList>
    </citation>
    <scope>NUCLEOTIDE SEQUENCE [LARGE SCALE GENOMIC DNA]</scope>
    <source>
        <strain evidence="2 3">LMG 26156</strain>
    </source>
</reference>
<dbReference type="KEGG" id="avp:AVENP_0932"/>
<proteinExistence type="predicted"/>